<proteinExistence type="predicted"/>
<protein>
    <submittedName>
        <fullName evidence="4">Uncharacterized protein</fullName>
    </submittedName>
</protein>
<feature type="signal peptide" evidence="2">
    <location>
        <begin position="1"/>
        <end position="23"/>
    </location>
</feature>
<reference evidence="4" key="1">
    <citation type="submission" date="2016-11" db="UniProtKB">
        <authorList>
            <consortium name="WormBaseParasite"/>
        </authorList>
    </citation>
    <scope>IDENTIFICATION</scope>
</reference>
<sequence>MKFAIALLCLLTLVAGIVQGALATNATGTEAPKKQHGFVEGRLPHDGVTRRPMKKVRRPVGETREERIKRQDYYYYYYYYY</sequence>
<feature type="compositionally biased region" description="Basic and acidic residues" evidence="1">
    <location>
        <begin position="33"/>
        <end position="49"/>
    </location>
</feature>
<feature type="chain" id="PRO_5009312849" evidence="2">
    <location>
        <begin position="24"/>
        <end position="81"/>
    </location>
</feature>
<dbReference type="AlphaFoldDB" id="A0A1I7Z1U3"/>
<dbReference type="Proteomes" id="UP000095287">
    <property type="component" value="Unplaced"/>
</dbReference>
<evidence type="ECO:0000256" key="2">
    <source>
        <dbReference type="SAM" id="SignalP"/>
    </source>
</evidence>
<keyword evidence="2" id="KW-0732">Signal</keyword>
<dbReference type="WBParaSite" id="L893_g21961.t1">
    <property type="protein sequence ID" value="L893_g21961.t1"/>
    <property type="gene ID" value="L893_g21961"/>
</dbReference>
<organism evidence="3 4">
    <name type="scientific">Steinernema glaseri</name>
    <dbReference type="NCBI Taxonomy" id="37863"/>
    <lineage>
        <taxon>Eukaryota</taxon>
        <taxon>Metazoa</taxon>
        <taxon>Ecdysozoa</taxon>
        <taxon>Nematoda</taxon>
        <taxon>Chromadorea</taxon>
        <taxon>Rhabditida</taxon>
        <taxon>Tylenchina</taxon>
        <taxon>Panagrolaimomorpha</taxon>
        <taxon>Strongyloidoidea</taxon>
        <taxon>Steinernematidae</taxon>
        <taxon>Steinernema</taxon>
    </lineage>
</organism>
<keyword evidence="3" id="KW-1185">Reference proteome</keyword>
<evidence type="ECO:0000313" key="3">
    <source>
        <dbReference type="Proteomes" id="UP000095287"/>
    </source>
</evidence>
<feature type="region of interest" description="Disordered" evidence="1">
    <location>
        <begin position="33"/>
        <end position="62"/>
    </location>
</feature>
<accession>A0A1I7Z1U3</accession>
<evidence type="ECO:0000256" key="1">
    <source>
        <dbReference type="SAM" id="MobiDB-lite"/>
    </source>
</evidence>
<name>A0A1I7Z1U3_9BILA</name>
<evidence type="ECO:0000313" key="4">
    <source>
        <dbReference type="WBParaSite" id="L893_g21961.t1"/>
    </source>
</evidence>